<dbReference type="AlphaFoldDB" id="A0A7R9I677"/>
<dbReference type="InterPro" id="IPR023210">
    <property type="entry name" value="NADP_OxRdtase_dom"/>
</dbReference>
<dbReference type="GO" id="GO:0005829">
    <property type="term" value="C:cytosol"/>
    <property type="evidence" value="ECO:0007669"/>
    <property type="project" value="TreeGrafter"/>
</dbReference>
<sequence length="236" mass="26358">MFDFSAETTRNSLERSLRNLGVGYLDIIKVHDIEFAPNLEYVFTQTLPVLQEAIIEGKVKYLGVTGYPVSILQQAVESTPIKIHVVLSYCRNTLIDDSLSEIIPSLQKKGVGVISATATAMGLLSNAGPPDWHPATNEIKMVCREAAKYCKELNVELGKLAVYHSLKKDGVAMHVVGMNTMDLLNSNLNIVYNGITAHEKRVLEHVKEKFFSRLRKGHWEGLELKRYNEITAAEDS</sequence>
<proteinExistence type="predicted"/>
<evidence type="ECO:0000313" key="2">
    <source>
        <dbReference type="EMBL" id="CAD7448954.1"/>
    </source>
</evidence>
<reference evidence="2" key="1">
    <citation type="submission" date="2020-11" db="EMBL/GenBank/DDBJ databases">
        <authorList>
            <person name="Tran Van P."/>
        </authorList>
    </citation>
    <scope>NUCLEOTIDE SEQUENCE</scope>
</reference>
<dbReference type="Gene3D" id="3.20.20.100">
    <property type="entry name" value="NADP-dependent oxidoreductase domain"/>
    <property type="match status" value="1"/>
</dbReference>
<accession>A0A7R9I677</accession>
<dbReference type="InterPro" id="IPR020471">
    <property type="entry name" value="AKR"/>
</dbReference>
<name>A0A7R9I677_9NEOP</name>
<gene>
    <name evidence="2" type="ORF">TBIB3V08_LOCUS11234</name>
</gene>
<dbReference type="Pfam" id="PF00248">
    <property type="entry name" value="Aldo_ket_red"/>
    <property type="match status" value="1"/>
</dbReference>
<dbReference type="InterPro" id="IPR036812">
    <property type="entry name" value="NAD(P)_OxRdtase_dom_sf"/>
</dbReference>
<dbReference type="SUPFAM" id="SSF51430">
    <property type="entry name" value="NAD(P)-linked oxidoreductase"/>
    <property type="match status" value="1"/>
</dbReference>
<dbReference type="PANTHER" id="PTHR42686:SF1">
    <property type="entry name" value="GH17980P-RELATED"/>
    <property type="match status" value="1"/>
</dbReference>
<protein>
    <recommendedName>
        <fullName evidence="1">NADP-dependent oxidoreductase domain-containing protein</fullName>
    </recommendedName>
</protein>
<dbReference type="PANTHER" id="PTHR42686">
    <property type="entry name" value="GH17980P-RELATED"/>
    <property type="match status" value="1"/>
</dbReference>
<dbReference type="EMBL" id="OD570846">
    <property type="protein sequence ID" value="CAD7448954.1"/>
    <property type="molecule type" value="Genomic_DNA"/>
</dbReference>
<dbReference type="GO" id="GO:0016491">
    <property type="term" value="F:oxidoreductase activity"/>
    <property type="evidence" value="ECO:0007669"/>
    <property type="project" value="InterPro"/>
</dbReference>
<evidence type="ECO:0000259" key="1">
    <source>
        <dbReference type="Pfam" id="PF00248"/>
    </source>
</evidence>
<feature type="domain" description="NADP-dependent oxidoreductase" evidence="1">
    <location>
        <begin position="2"/>
        <end position="192"/>
    </location>
</feature>
<organism evidence="2">
    <name type="scientific">Timema bartmani</name>
    <dbReference type="NCBI Taxonomy" id="61472"/>
    <lineage>
        <taxon>Eukaryota</taxon>
        <taxon>Metazoa</taxon>
        <taxon>Ecdysozoa</taxon>
        <taxon>Arthropoda</taxon>
        <taxon>Hexapoda</taxon>
        <taxon>Insecta</taxon>
        <taxon>Pterygota</taxon>
        <taxon>Neoptera</taxon>
        <taxon>Polyneoptera</taxon>
        <taxon>Phasmatodea</taxon>
        <taxon>Timematodea</taxon>
        <taxon>Timematoidea</taxon>
        <taxon>Timematidae</taxon>
        <taxon>Timema</taxon>
    </lineage>
</organism>